<dbReference type="NCBIfam" id="NF006058">
    <property type="entry name" value="PRK08206.1"/>
    <property type="match status" value="1"/>
</dbReference>
<dbReference type="InterPro" id="IPR001926">
    <property type="entry name" value="TrpB-like_PALP"/>
</dbReference>
<dbReference type="Proteomes" id="UP000298774">
    <property type="component" value="Plasmid p3"/>
</dbReference>
<gene>
    <name evidence="5" type="ORF">D3868_25780</name>
    <name evidence="4" type="ORF">SIM66_02850</name>
</gene>
<feature type="domain" description="Tryptophan synthase beta chain-like PALP" evidence="3">
    <location>
        <begin position="49"/>
        <end position="366"/>
    </location>
</feature>
<protein>
    <submittedName>
        <fullName evidence="5">Diaminopropionate ammonia-lyase</fullName>
        <ecNumber evidence="5">4.3.1.15</ecNumber>
    </submittedName>
</protein>
<dbReference type="Proteomes" id="UP001277471">
    <property type="component" value="Unassembled WGS sequence"/>
</dbReference>
<reference evidence="5 6" key="1">
    <citation type="submission" date="2018-09" db="EMBL/GenBank/DDBJ databases">
        <title>Whole genome based analysis of evolution and adaptive divergence in Indian and Brazilian strains of Azospirillum brasilense.</title>
        <authorList>
            <person name="Singh C."/>
            <person name="Tripathi A.K."/>
        </authorList>
    </citation>
    <scope>NUCLEOTIDE SEQUENCE [LARGE SCALE GENOMIC DNA]</scope>
    <source>
        <strain evidence="5 6">MTCC4038</strain>
        <plasmid evidence="5 6">p3</plasmid>
    </source>
</reference>
<dbReference type="AlphaFoldDB" id="A0A4D8QSH9"/>
<dbReference type="PANTHER" id="PTHR42937:SF1">
    <property type="entry name" value="DIAMINOPROPIONATE AMMONIA-LYASE"/>
    <property type="match status" value="1"/>
</dbReference>
<dbReference type="GeneID" id="56447441"/>
<dbReference type="SUPFAM" id="SSF53686">
    <property type="entry name" value="Tryptophan synthase beta subunit-like PLP-dependent enzymes"/>
    <property type="match status" value="1"/>
</dbReference>
<dbReference type="EC" id="4.3.1.15" evidence="5"/>
<dbReference type="EMBL" id="JAWXYC010000001">
    <property type="protein sequence ID" value="MDX5950151.1"/>
    <property type="molecule type" value="Genomic_DNA"/>
</dbReference>
<dbReference type="RefSeq" id="WP_079285561.1">
    <property type="nucleotide sequence ID" value="NZ_CP032342.1"/>
</dbReference>
<dbReference type="GO" id="GO:0008838">
    <property type="term" value="F:diaminopropionate ammonia-lyase activity"/>
    <property type="evidence" value="ECO:0007669"/>
    <property type="project" value="UniProtKB-EC"/>
</dbReference>
<comment type="cofactor">
    <cofactor evidence="1">
        <name>pyridoxal 5'-phosphate</name>
        <dbReference type="ChEBI" id="CHEBI:597326"/>
    </cofactor>
</comment>
<dbReference type="Gene3D" id="3.40.50.1100">
    <property type="match status" value="2"/>
</dbReference>
<dbReference type="PANTHER" id="PTHR42937">
    <property type="match status" value="1"/>
</dbReference>
<keyword evidence="5" id="KW-0614">Plasmid</keyword>
<evidence type="ECO:0000256" key="1">
    <source>
        <dbReference type="ARBA" id="ARBA00001933"/>
    </source>
</evidence>
<dbReference type="GO" id="GO:0030170">
    <property type="term" value="F:pyridoxal phosphate binding"/>
    <property type="evidence" value="ECO:0007669"/>
    <property type="project" value="InterPro"/>
</dbReference>
<evidence type="ECO:0000313" key="5">
    <source>
        <dbReference type="EMBL" id="QCO12471.1"/>
    </source>
</evidence>
<keyword evidence="5" id="KW-0456">Lyase</keyword>
<organism evidence="5 6">
    <name type="scientific">Azospirillum brasilense</name>
    <dbReference type="NCBI Taxonomy" id="192"/>
    <lineage>
        <taxon>Bacteria</taxon>
        <taxon>Pseudomonadati</taxon>
        <taxon>Pseudomonadota</taxon>
        <taxon>Alphaproteobacteria</taxon>
        <taxon>Rhodospirillales</taxon>
        <taxon>Azospirillaceae</taxon>
        <taxon>Azospirillum</taxon>
    </lineage>
</organism>
<dbReference type="EMBL" id="CP032342">
    <property type="protein sequence ID" value="QCO12471.1"/>
    <property type="molecule type" value="Genomic_DNA"/>
</dbReference>
<geneLocation type="plasmid" evidence="5 6">
    <name>p3</name>
</geneLocation>
<evidence type="ECO:0000313" key="4">
    <source>
        <dbReference type="EMBL" id="MDX5950151.1"/>
    </source>
</evidence>
<evidence type="ECO:0000313" key="6">
    <source>
        <dbReference type="Proteomes" id="UP000298774"/>
    </source>
</evidence>
<sequence>MKTVIPANDFKILANPLPVRSEPYARAGRSEILSLAKLVEAEAEITSWPGYRPTPLVRLDGIADAAAVQAILYKDEGSRFGLGSFKALGGAYAVFSLLQGIVAEEIGRKVDVHELIDGSFRNLTEKVTVTCATDGNHGRSVAWGAQMFGCRCVIYVHEHVSLARQKAIAAYGAEVRVHPGNYDEAVRQAAADAAQNQWITVSDTSYEGYTVIPRDVMQGYGVALAESFAQMTPAERPTHVFMQAGVGGVAASFCSYLWERFGEEAPRFIVVEPERADCVYRTLEQGSPCHVKGELDTIMAGLACGEVSIIAWEILKTGMDAVMTITDQSARDAMCLLADAKFGDTPVVAGESAVAGLAGFLLAAQQPDSRKALGLDEKSVIYVFGTEGATDPYLYEEIVGRPAEVVAQPEVTA</sequence>
<dbReference type="NCBIfam" id="TIGR01747">
    <property type="entry name" value="diampropi_NH3ly"/>
    <property type="match status" value="1"/>
</dbReference>
<keyword evidence="2" id="KW-0663">Pyridoxal phosphate</keyword>
<evidence type="ECO:0000256" key="2">
    <source>
        <dbReference type="ARBA" id="ARBA00022898"/>
    </source>
</evidence>
<dbReference type="InterPro" id="IPR036052">
    <property type="entry name" value="TrpB-like_PALP_sf"/>
</dbReference>
<dbReference type="InterPro" id="IPR010081">
    <property type="entry name" value="DiNH2opropionate_NH3_lyase"/>
</dbReference>
<evidence type="ECO:0000313" key="7">
    <source>
        <dbReference type="Proteomes" id="UP001277471"/>
    </source>
</evidence>
<accession>A0A4D8QSH9</accession>
<name>A0A4D8QSH9_AZOBR</name>
<keyword evidence="7" id="KW-1185">Reference proteome</keyword>
<proteinExistence type="predicted"/>
<reference evidence="4 7" key="2">
    <citation type="submission" date="2023-11" db="EMBL/GenBank/DDBJ databases">
        <title>MicrobeMod: A computational toolkit for identifying prokaryotic methylation and restriction-modification with nanopore sequencing.</title>
        <authorList>
            <person name="Crits-Christoph A."/>
            <person name="Kang S.C."/>
            <person name="Lee H."/>
            <person name="Ostrov N."/>
        </authorList>
    </citation>
    <scope>NUCLEOTIDE SEQUENCE [LARGE SCALE GENOMIC DNA]</scope>
    <source>
        <strain evidence="4 7">ATCC 29145</strain>
    </source>
</reference>
<dbReference type="Pfam" id="PF00291">
    <property type="entry name" value="PALP"/>
    <property type="match status" value="1"/>
</dbReference>
<evidence type="ECO:0000259" key="3">
    <source>
        <dbReference type="Pfam" id="PF00291"/>
    </source>
</evidence>